<dbReference type="PANTHER" id="PTHR43019:SF23">
    <property type="entry name" value="PROTEASE DO-LIKE 5, CHLOROPLASTIC"/>
    <property type="match status" value="1"/>
</dbReference>
<evidence type="ECO:0000313" key="2">
    <source>
        <dbReference type="EMBL" id="MDF3834233.1"/>
    </source>
</evidence>
<evidence type="ECO:0000313" key="3">
    <source>
        <dbReference type="Proteomes" id="UP001216674"/>
    </source>
</evidence>
<evidence type="ECO:0000256" key="1">
    <source>
        <dbReference type="SAM" id="SignalP"/>
    </source>
</evidence>
<proteinExistence type="predicted"/>
<dbReference type="PRINTS" id="PR00834">
    <property type="entry name" value="PROTEASES2C"/>
</dbReference>
<dbReference type="RefSeq" id="WP_276265368.1">
    <property type="nucleotide sequence ID" value="NZ_JARJLM010000258.1"/>
</dbReference>
<dbReference type="GO" id="GO:0008233">
    <property type="term" value="F:peptidase activity"/>
    <property type="evidence" value="ECO:0007669"/>
    <property type="project" value="UniProtKB-KW"/>
</dbReference>
<dbReference type="Proteomes" id="UP001216674">
    <property type="component" value="Unassembled WGS sequence"/>
</dbReference>
<dbReference type="EMBL" id="JARJLM010000258">
    <property type="protein sequence ID" value="MDF3834233.1"/>
    <property type="molecule type" value="Genomic_DNA"/>
</dbReference>
<keyword evidence="3" id="KW-1185">Reference proteome</keyword>
<dbReference type="PANTHER" id="PTHR43019">
    <property type="entry name" value="SERINE ENDOPROTEASE DEGS"/>
    <property type="match status" value="1"/>
</dbReference>
<dbReference type="InterPro" id="IPR009003">
    <property type="entry name" value="Peptidase_S1_PA"/>
</dbReference>
<dbReference type="GO" id="GO:0006508">
    <property type="term" value="P:proteolysis"/>
    <property type="evidence" value="ECO:0007669"/>
    <property type="project" value="UniProtKB-KW"/>
</dbReference>
<protein>
    <submittedName>
        <fullName evidence="2">Serine protease</fullName>
    </submittedName>
</protein>
<dbReference type="Pfam" id="PF13365">
    <property type="entry name" value="Trypsin_2"/>
    <property type="match status" value="1"/>
</dbReference>
<keyword evidence="2" id="KW-0378">Hydrolase</keyword>
<keyword evidence="2" id="KW-0645">Protease</keyword>
<comment type="caution">
    <text evidence="2">The sequence shown here is derived from an EMBL/GenBank/DDBJ whole genome shotgun (WGS) entry which is preliminary data.</text>
</comment>
<keyword evidence="1" id="KW-0732">Signal</keyword>
<gene>
    <name evidence="2" type="ORF">P3W85_14915</name>
</gene>
<accession>A0ABT6ANR2</accession>
<organism evidence="2 3">
    <name type="scientific">Cupriavidus basilensis</name>
    <dbReference type="NCBI Taxonomy" id="68895"/>
    <lineage>
        <taxon>Bacteria</taxon>
        <taxon>Pseudomonadati</taxon>
        <taxon>Pseudomonadota</taxon>
        <taxon>Betaproteobacteria</taxon>
        <taxon>Burkholderiales</taxon>
        <taxon>Burkholderiaceae</taxon>
        <taxon>Cupriavidus</taxon>
    </lineage>
</organism>
<dbReference type="InterPro" id="IPR001940">
    <property type="entry name" value="Peptidase_S1C"/>
</dbReference>
<feature type="signal peptide" evidence="1">
    <location>
        <begin position="1"/>
        <end position="22"/>
    </location>
</feature>
<dbReference type="Gene3D" id="2.40.10.10">
    <property type="entry name" value="Trypsin-like serine proteases"/>
    <property type="match status" value="2"/>
</dbReference>
<dbReference type="SUPFAM" id="SSF50494">
    <property type="entry name" value="Trypsin-like serine proteases"/>
    <property type="match status" value="1"/>
</dbReference>
<name>A0ABT6ANR2_9BURK</name>
<dbReference type="InterPro" id="IPR043504">
    <property type="entry name" value="Peptidase_S1_PA_chymotrypsin"/>
</dbReference>
<feature type="chain" id="PRO_5045447926" evidence="1">
    <location>
        <begin position="23"/>
        <end position="423"/>
    </location>
</feature>
<reference evidence="2 3" key="1">
    <citation type="submission" date="2023-03" db="EMBL/GenBank/DDBJ databases">
        <title>Draft assemblies of triclosan tolerant bacteria isolated from returned activated sludge.</title>
        <authorList>
            <person name="Van Hamelsveld S."/>
        </authorList>
    </citation>
    <scope>NUCLEOTIDE SEQUENCE [LARGE SCALE GENOMIC DNA]</scope>
    <source>
        <strain evidence="2 3">GW210010_S58</strain>
    </source>
</reference>
<sequence length="423" mass="44548">MRYSAQFVIPVLLALANTSAHALDTPQLLAKLTPSIYAVRALGANNAPLSSGSAVVIGPGQLVTACHVLAGARGITVRRDNVSYDATLEAPDVQRDLCLLRVSNFNAPPVGLSPAAAPSFGQKVLAAASPDASGVVVLEGSVAGLRAGADGKLDRIEITADLPPAASGGGLFDETGRLVGILSARRAPGEKLLKALPAGWIAAVKERGAAAMAEYRSAAPAARASAAPAGSPAAPGTADAGNVSPRVGEVWRYELTDKLTGKRRDVVYRVDRVEADRVTFNQGARIETRDGRIERINTPGGGEFESVSPPRGWVPEDVKVGAQWKYSYKQAGSGLNTELTGEATGESTMTLPAGSFRVLRLAYKGYVLRPFYGFSSGAGSSVPYQAVAWYAPELRRVVRFDASFASKYERLDESLVLVEHRFD</sequence>